<dbReference type="GO" id="GO:0005886">
    <property type="term" value="C:plasma membrane"/>
    <property type="evidence" value="ECO:0007669"/>
    <property type="project" value="TreeGrafter"/>
</dbReference>
<gene>
    <name evidence="6" type="ORF">IFO71_06080</name>
</gene>
<dbReference type="PANTHER" id="PTHR45138">
    <property type="entry name" value="REGULATORY COMPONENTS OF SENSORY TRANSDUCTION SYSTEM"/>
    <property type="match status" value="1"/>
</dbReference>
<dbReference type="InterPro" id="IPR011110">
    <property type="entry name" value="Reg_prop"/>
</dbReference>
<dbReference type="InterPro" id="IPR043128">
    <property type="entry name" value="Rev_trsase/Diguanyl_cyclase"/>
</dbReference>
<evidence type="ECO:0000259" key="5">
    <source>
        <dbReference type="PROSITE" id="PS50887"/>
    </source>
</evidence>
<accession>A0AAW3ZJB2</accession>
<evidence type="ECO:0000313" key="6">
    <source>
        <dbReference type="EMBL" id="MBD8525309.1"/>
    </source>
</evidence>
<protein>
    <recommendedName>
        <fullName evidence="2">diguanylate cyclase</fullName>
        <ecNumber evidence="2">2.7.7.65</ecNumber>
    </recommendedName>
</protein>
<dbReference type="Gene3D" id="2.130.10.10">
    <property type="entry name" value="YVTN repeat-like/Quinoprotein amine dehydrogenase"/>
    <property type="match status" value="3"/>
</dbReference>
<dbReference type="InterPro" id="IPR015943">
    <property type="entry name" value="WD40/YVTN_repeat-like_dom_sf"/>
</dbReference>
<dbReference type="EMBL" id="JACYTR010000008">
    <property type="protein sequence ID" value="MBD8525309.1"/>
    <property type="molecule type" value="Genomic_DNA"/>
</dbReference>
<dbReference type="GO" id="GO:0043709">
    <property type="term" value="P:cell adhesion involved in single-species biofilm formation"/>
    <property type="evidence" value="ECO:0007669"/>
    <property type="project" value="TreeGrafter"/>
</dbReference>
<keyword evidence="3" id="KW-0472">Membrane</keyword>
<feature type="transmembrane region" description="Helical" evidence="3">
    <location>
        <begin position="755"/>
        <end position="774"/>
    </location>
</feature>
<keyword evidence="4" id="KW-0732">Signal</keyword>
<dbReference type="RefSeq" id="WP_192028653.1">
    <property type="nucleotide sequence ID" value="NZ_JACYTR010000008.1"/>
</dbReference>
<feature type="domain" description="GGDEF" evidence="5">
    <location>
        <begin position="859"/>
        <end position="991"/>
    </location>
</feature>
<dbReference type="SUPFAM" id="SSF63829">
    <property type="entry name" value="Calcium-dependent phosphotriesterase"/>
    <property type="match status" value="3"/>
</dbReference>
<dbReference type="Pfam" id="PF00990">
    <property type="entry name" value="GGDEF"/>
    <property type="match status" value="1"/>
</dbReference>
<dbReference type="InterPro" id="IPR011123">
    <property type="entry name" value="Y_Y_Y"/>
</dbReference>
<evidence type="ECO:0000256" key="4">
    <source>
        <dbReference type="SAM" id="SignalP"/>
    </source>
</evidence>
<dbReference type="GO" id="GO:1902201">
    <property type="term" value="P:negative regulation of bacterial-type flagellum-dependent cell motility"/>
    <property type="evidence" value="ECO:0007669"/>
    <property type="project" value="TreeGrafter"/>
</dbReference>
<feature type="signal peptide" evidence="4">
    <location>
        <begin position="1"/>
        <end position="30"/>
    </location>
</feature>
<dbReference type="FunFam" id="3.30.70.270:FF:000001">
    <property type="entry name" value="Diguanylate cyclase domain protein"/>
    <property type="match status" value="1"/>
</dbReference>
<dbReference type="Pfam" id="PF07494">
    <property type="entry name" value="Reg_prop"/>
    <property type="match status" value="6"/>
</dbReference>
<proteinExistence type="predicted"/>
<evidence type="ECO:0000256" key="2">
    <source>
        <dbReference type="ARBA" id="ARBA00012528"/>
    </source>
</evidence>
<dbReference type="EC" id="2.7.7.65" evidence="2"/>
<keyword evidence="3" id="KW-0812">Transmembrane</keyword>
<evidence type="ECO:0000256" key="3">
    <source>
        <dbReference type="SAM" id="Phobius"/>
    </source>
</evidence>
<dbReference type="Pfam" id="PF07495">
    <property type="entry name" value="Y_Y_Y"/>
    <property type="match status" value="1"/>
</dbReference>
<dbReference type="SMART" id="SM00267">
    <property type="entry name" value="GGDEF"/>
    <property type="match status" value="1"/>
</dbReference>
<organism evidence="6 7">
    <name type="scientific">Pseudomarimonas arenosa</name>
    <dbReference type="NCBI Taxonomy" id="2774145"/>
    <lineage>
        <taxon>Bacteria</taxon>
        <taxon>Pseudomonadati</taxon>
        <taxon>Pseudomonadota</taxon>
        <taxon>Gammaproteobacteria</taxon>
        <taxon>Lysobacterales</taxon>
        <taxon>Lysobacteraceae</taxon>
        <taxon>Pseudomarimonas</taxon>
    </lineage>
</organism>
<dbReference type="Gene3D" id="2.60.40.10">
    <property type="entry name" value="Immunoglobulins"/>
    <property type="match status" value="1"/>
</dbReference>
<sequence>MNGRKRWAKPAGLLPCLLALMLFGSVAVHAATADQRPLSHYLREVWTTREGLPHNLVNGIAQTEEGYLWFATWEGAVSYNGRDFRLFGRDELPEMPDEGYRAVIAARDGGVWLGSSRGGIARVQRGQWEFLSTKQGLSHNEVMALLEASDGSLWIGYQFGGVDRRHPDGRVEHFAVAQGLPSPLVNALHEDADGRIWIATGTGLAVFDHNEISQVGAERGLPAGAVFAVHSQDDRLLVGGEFGLVVSNGGSFASFNPSLDGIAIQRILRDRHGTVWAGATHRGLYRLRADGGVDYFGEALGLPNQRVASLFEDREHSLWVGTSGGLMRLREGPFVNVRQAQGLADDYVRSVLPASNGELWIGSSTGLVRMRGNQAEQVGPLMSVLTLAELDGGELLIGTYLQGVMRWANGMVQPFLDSAGGLPSNQVRTLLSDAQDRIWIGTTRGLLLLDGAEQTVFDARHGLPREYVLTLHQDRDGRIWAGTDKGLAWFNEDTRRFEHVALIDGAESVFGIAEDADGAFWLASDRGVIYRRGDGLARIGYAHGLPVEKLFQIVLDQQGHIWISSNRGVIRLERASAKALVDGRVERLDAQHFTELDGMASAQCNGGSSPSAALLHDGRLAFSTALGLSLVDPAALDAFQPVPPPVAIERVMVDDRRVRTGERASIVVPPGSRRIEFSFAGLSFLRPETITYRYRLDGFDRNWVESSNRMSAEFTSLPPGRYQFRVSAALRRGLPYGSEASVQVQVLPFWWQRPITWFAAAAVGVLLVLLLVRYRHQQQKSARQVLERLVDERTEALREQTERLVVADRDRESLLTQLREQSEAFERQAREDPLTGLANRRAFDEWLRREFARFQRLHQPLCLAVLDLDHFKRINDCFSHSAGDQALQALAQVLQEKCRTMDLAARFGGEEFALILPNSDIEEAHQLAERLRSEIAAIDCGEFAAGETLTASFGVASAEGCTDEAMLVRRADQALYEAKRSGRDRVCVWQSELPKS</sequence>
<keyword evidence="7" id="KW-1185">Reference proteome</keyword>
<evidence type="ECO:0000313" key="7">
    <source>
        <dbReference type="Proteomes" id="UP000613768"/>
    </source>
</evidence>
<dbReference type="NCBIfam" id="TIGR00254">
    <property type="entry name" value="GGDEF"/>
    <property type="match status" value="1"/>
</dbReference>
<dbReference type="AlphaFoldDB" id="A0AAW3ZJB2"/>
<dbReference type="InterPro" id="IPR000160">
    <property type="entry name" value="GGDEF_dom"/>
</dbReference>
<dbReference type="Proteomes" id="UP000613768">
    <property type="component" value="Unassembled WGS sequence"/>
</dbReference>
<dbReference type="CDD" id="cd01949">
    <property type="entry name" value="GGDEF"/>
    <property type="match status" value="1"/>
</dbReference>
<reference evidence="6 7" key="1">
    <citation type="submission" date="2020-09" db="EMBL/GenBank/DDBJ databases">
        <title>Pseudoxanthomonas sp. CAU 1598 isolated from sand of Yaerae Beach.</title>
        <authorList>
            <person name="Kim W."/>
        </authorList>
    </citation>
    <scope>NUCLEOTIDE SEQUENCE [LARGE SCALE GENOMIC DNA]</scope>
    <source>
        <strain evidence="6 7">CAU 1598</strain>
    </source>
</reference>
<dbReference type="InterPro" id="IPR050469">
    <property type="entry name" value="Diguanylate_Cyclase"/>
</dbReference>
<comment type="caution">
    <text evidence="6">The sequence shown here is derived from an EMBL/GenBank/DDBJ whole genome shotgun (WGS) entry which is preliminary data.</text>
</comment>
<dbReference type="PROSITE" id="PS50887">
    <property type="entry name" value="GGDEF"/>
    <property type="match status" value="1"/>
</dbReference>
<dbReference type="PANTHER" id="PTHR45138:SF24">
    <property type="entry name" value="DIGUANYLATE CYCLASE DGCC-RELATED"/>
    <property type="match status" value="1"/>
</dbReference>
<evidence type="ECO:0000256" key="1">
    <source>
        <dbReference type="ARBA" id="ARBA00001946"/>
    </source>
</evidence>
<dbReference type="InterPro" id="IPR013783">
    <property type="entry name" value="Ig-like_fold"/>
</dbReference>
<keyword evidence="3" id="KW-1133">Transmembrane helix</keyword>
<dbReference type="InterPro" id="IPR029787">
    <property type="entry name" value="Nucleotide_cyclase"/>
</dbReference>
<dbReference type="SUPFAM" id="SSF55073">
    <property type="entry name" value="Nucleotide cyclase"/>
    <property type="match status" value="1"/>
</dbReference>
<dbReference type="Gene3D" id="3.30.70.270">
    <property type="match status" value="1"/>
</dbReference>
<name>A0AAW3ZJB2_9GAMM</name>
<dbReference type="GO" id="GO:0052621">
    <property type="term" value="F:diguanylate cyclase activity"/>
    <property type="evidence" value="ECO:0007669"/>
    <property type="project" value="UniProtKB-EC"/>
</dbReference>
<comment type="cofactor">
    <cofactor evidence="1">
        <name>Mg(2+)</name>
        <dbReference type="ChEBI" id="CHEBI:18420"/>
    </cofactor>
</comment>
<feature type="chain" id="PRO_5043845504" description="diguanylate cyclase" evidence="4">
    <location>
        <begin position="31"/>
        <end position="996"/>
    </location>
</feature>